<sequence>MNDIDDLLYELGKCQRRCHFSVCLKMKRRLQKCWMQPNSEVRLVLMALVMWTSAVVLFVSLTQLDASVNLRYNLPFMGLVRVGNCELCYVMDRCLEAFKVEKQWCRVNIESTLRSAGIPPPLPADGGPERLRSPCCRTG</sequence>
<gene>
    <name evidence="3" type="ORF">PoB_003396800</name>
</gene>
<keyword evidence="2" id="KW-0472">Membrane</keyword>
<keyword evidence="4" id="KW-1185">Reference proteome</keyword>
<evidence type="ECO:0000256" key="1">
    <source>
        <dbReference type="SAM" id="MobiDB-lite"/>
    </source>
</evidence>
<comment type="caution">
    <text evidence="3">The sequence shown here is derived from an EMBL/GenBank/DDBJ whole genome shotgun (WGS) entry which is preliminary data.</text>
</comment>
<keyword evidence="2" id="KW-0812">Transmembrane</keyword>
<feature type="region of interest" description="Disordered" evidence="1">
    <location>
        <begin position="118"/>
        <end position="139"/>
    </location>
</feature>
<accession>A0AAV4AJL1</accession>
<organism evidence="3 4">
    <name type="scientific">Plakobranchus ocellatus</name>
    <dbReference type="NCBI Taxonomy" id="259542"/>
    <lineage>
        <taxon>Eukaryota</taxon>
        <taxon>Metazoa</taxon>
        <taxon>Spiralia</taxon>
        <taxon>Lophotrochozoa</taxon>
        <taxon>Mollusca</taxon>
        <taxon>Gastropoda</taxon>
        <taxon>Heterobranchia</taxon>
        <taxon>Euthyneura</taxon>
        <taxon>Panpulmonata</taxon>
        <taxon>Sacoglossa</taxon>
        <taxon>Placobranchoidea</taxon>
        <taxon>Plakobranchidae</taxon>
        <taxon>Plakobranchus</taxon>
    </lineage>
</organism>
<evidence type="ECO:0000313" key="4">
    <source>
        <dbReference type="Proteomes" id="UP000735302"/>
    </source>
</evidence>
<reference evidence="3 4" key="1">
    <citation type="journal article" date="2021" name="Elife">
        <title>Chloroplast acquisition without the gene transfer in kleptoplastic sea slugs, Plakobranchus ocellatus.</title>
        <authorList>
            <person name="Maeda T."/>
            <person name="Takahashi S."/>
            <person name="Yoshida T."/>
            <person name="Shimamura S."/>
            <person name="Takaki Y."/>
            <person name="Nagai Y."/>
            <person name="Toyoda A."/>
            <person name="Suzuki Y."/>
            <person name="Arimoto A."/>
            <person name="Ishii H."/>
            <person name="Satoh N."/>
            <person name="Nishiyama T."/>
            <person name="Hasebe M."/>
            <person name="Maruyama T."/>
            <person name="Minagawa J."/>
            <person name="Obokata J."/>
            <person name="Shigenobu S."/>
        </authorList>
    </citation>
    <scope>NUCLEOTIDE SEQUENCE [LARGE SCALE GENOMIC DNA]</scope>
</reference>
<proteinExistence type="predicted"/>
<dbReference type="EMBL" id="BLXT01003865">
    <property type="protein sequence ID" value="GFO07463.1"/>
    <property type="molecule type" value="Genomic_DNA"/>
</dbReference>
<dbReference type="Proteomes" id="UP000735302">
    <property type="component" value="Unassembled WGS sequence"/>
</dbReference>
<keyword evidence="2" id="KW-1133">Transmembrane helix</keyword>
<feature type="transmembrane region" description="Helical" evidence="2">
    <location>
        <begin position="43"/>
        <end position="61"/>
    </location>
</feature>
<name>A0AAV4AJL1_9GAST</name>
<evidence type="ECO:0000313" key="3">
    <source>
        <dbReference type="EMBL" id="GFO07463.1"/>
    </source>
</evidence>
<evidence type="ECO:0000256" key="2">
    <source>
        <dbReference type="SAM" id="Phobius"/>
    </source>
</evidence>
<dbReference type="AlphaFoldDB" id="A0AAV4AJL1"/>
<protein>
    <submittedName>
        <fullName evidence="3">Uncharacterized protein</fullName>
    </submittedName>
</protein>